<dbReference type="SUPFAM" id="SSF53850">
    <property type="entry name" value="Periplasmic binding protein-like II"/>
    <property type="match status" value="1"/>
</dbReference>
<dbReference type="Gene3D" id="3.40.190.10">
    <property type="entry name" value="Periplasmic binding protein-like II"/>
    <property type="match status" value="1"/>
</dbReference>
<sequence length="101" mass="10939">VTRPDANLCVTPIPWLSLQQIFGGDPSSSSPPSAFQMFTSEPFGGRDLLFKDSTVELVPIPAAQQSYQAWLGEGFLQAMSAQDSFSPDVSPTSNGRHPQRL</sequence>
<dbReference type="AlphaFoldDB" id="A0A803TNV3"/>
<proteinExistence type="predicted"/>
<dbReference type="InterPro" id="IPR001156">
    <property type="entry name" value="Transferrin-like_dom"/>
</dbReference>
<feature type="region of interest" description="Disordered" evidence="1">
    <location>
        <begin position="82"/>
        <end position="101"/>
    </location>
</feature>
<organism evidence="3 4">
    <name type="scientific">Anolis carolinensis</name>
    <name type="common">Green anole</name>
    <name type="synonym">American chameleon</name>
    <dbReference type="NCBI Taxonomy" id="28377"/>
    <lineage>
        <taxon>Eukaryota</taxon>
        <taxon>Metazoa</taxon>
        <taxon>Chordata</taxon>
        <taxon>Craniata</taxon>
        <taxon>Vertebrata</taxon>
        <taxon>Euteleostomi</taxon>
        <taxon>Lepidosauria</taxon>
        <taxon>Squamata</taxon>
        <taxon>Bifurcata</taxon>
        <taxon>Unidentata</taxon>
        <taxon>Episquamata</taxon>
        <taxon>Toxicofera</taxon>
        <taxon>Iguania</taxon>
        <taxon>Dactyloidae</taxon>
        <taxon>Anolis</taxon>
    </lineage>
</organism>
<reference evidence="3" key="1">
    <citation type="submission" date="2009-12" db="EMBL/GenBank/DDBJ databases">
        <title>The Genome Sequence of Anolis carolinensis (Green Anole Lizard).</title>
        <authorList>
            <consortium name="The Genome Sequencing Platform"/>
            <person name="Di Palma F."/>
            <person name="Alfoldi J."/>
            <person name="Heiman D."/>
            <person name="Young S."/>
            <person name="Grabherr M."/>
            <person name="Johnson J."/>
            <person name="Lander E.S."/>
            <person name="Lindblad-Toh K."/>
        </authorList>
    </citation>
    <scope>NUCLEOTIDE SEQUENCE [LARGE SCALE GENOMIC DNA]</scope>
    <source>
        <strain evidence="3">JBL SC #1</strain>
    </source>
</reference>
<dbReference type="InParanoid" id="A0A803TNV3"/>
<protein>
    <recommendedName>
        <fullName evidence="2">Transferrin-like domain-containing protein</fullName>
    </recommendedName>
</protein>
<dbReference type="Pfam" id="PF00405">
    <property type="entry name" value="Transferrin"/>
    <property type="match status" value="1"/>
</dbReference>
<dbReference type="Ensembl" id="ENSACAT00000045055.1">
    <property type="protein sequence ID" value="ENSACAP00000036893.1"/>
    <property type="gene ID" value="ENSACAG00000034754.1"/>
</dbReference>
<evidence type="ECO:0000313" key="4">
    <source>
        <dbReference type="Proteomes" id="UP000001646"/>
    </source>
</evidence>
<evidence type="ECO:0000256" key="1">
    <source>
        <dbReference type="SAM" id="MobiDB-lite"/>
    </source>
</evidence>
<reference evidence="3" key="2">
    <citation type="submission" date="2025-08" db="UniProtKB">
        <authorList>
            <consortium name="Ensembl"/>
        </authorList>
    </citation>
    <scope>IDENTIFICATION</scope>
</reference>
<keyword evidence="4" id="KW-1185">Reference proteome</keyword>
<evidence type="ECO:0000313" key="3">
    <source>
        <dbReference type="Ensembl" id="ENSACAP00000036893.1"/>
    </source>
</evidence>
<feature type="domain" description="Transferrin-like" evidence="2">
    <location>
        <begin position="1"/>
        <end position="84"/>
    </location>
</feature>
<dbReference type="PROSITE" id="PS51408">
    <property type="entry name" value="TRANSFERRIN_LIKE_4"/>
    <property type="match status" value="1"/>
</dbReference>
<reference evidence="3" key="3">
    <citation type="submission" date="2025-09" db="UniProtKB">
        <authorList>
            <consortium name="Ensembl"/>
        </authorList>
    </citation>
    <scope>IDENTIFICATION</scope>
</reference>
<evidence type="ECO:0000259" key="2">
    <source>
        <dbReference type="PROSITE" id="PS51408"/>
    </source>
</evidence>
<accession>A0A803TNV3</accession>
<dbReference type="Proteomes" id="UP000001646">
    <property type="component" value="Unplaced"/>
</dbReference>
<name>A0A803TNV3_ANOCA</name>